<dbReference type="AlphaFoldDB" id="A0AA38ZI04"/>
<comment type="caution">
    <text evidence="1">The sequence shown here is derived from an EMBL/GenBank/DDBJ whole genome shotgun (WGS) entry which is preliminary data.</text>
</comment>
<dbReference type="Proteomes" id="UP001168098">
    <property type="component" value="Unassembled WGS sequence"/>
</dbReference>
<proteinExistence type="predicted"/>
<accession>A0AA38ZI04</accession>
<sequence>MSRSHLTKFSVKNTAESSIVSLPIQAQFQEQCGNWAKTWIEGPQCMFRKQRTEITQAEPFERNAGINTDSTYPSIIQSNSEVPVMSPRKSKGEIQREPLGLKGKVLSLGRVQKKLKGAERVQLIIRGSRLSKLLQRLITKQCLGKLEFTLYAHEKANL</sequence>
<gene>
    <name evidence="1" type="ORF">PVL29_014789</name>
</gene>
<keyword evidence="2" id="KW-1185">Reference proteome</keyword>
<organism evidence="1 2">
    <name type="scientific">Vitis rotundifolia</name>
    <name type="common">Muscadine grape</name>
    <dbReference type="NCBI Taxonomy" id="103349"/>
    <lineage>
        <taxon>Eukaryota</taxon>
        <taxon>Viridiplantae</taxon>
        <taxon>Streptophyta</taxon>
        <taxon>Embryophyta</taxon>
        <taxon>Tracheophyta</taxon>
        <taxon>Spermatophyta</taxon>
        <taxon>Magnoliopsida</taxon>
        <taxon>eudicotyledons</taxon>
        <taxon>Gunneridae</taxon>
        <taxon>Pentapetalae</taxon>
        <taxon>rosids</taxon>
        <taxon>Vitales</taxon>
        <taxon>Vitaceae</taxon>
        <taxon>Viteae</taxon>
        <taxon>Vitis</taxon>
    </lineage>
</organism>
<reference evidence="1 2" key="1">
    <citation type="journal article" date="2023" name="BMC Biotechnol.">
        <title>Vitis rotundifolia cv Carlos genome sequencing.</title>
        <authorList>
            <person name="Huff M."/>
            <person name="Hulse-Kemp A."/>
            <person name="Scheffler B."/>
            <person name="Youngblood R."/>
            <person name="Simpson S."/>
            <person name="Babiker E."/>
            <person name="Staton M."/>
        </authorList>
    </citation>
    <scope>NUCLEOTIDE SEQUENCE [LARGE SCALE GENOMIC DNA]</scope>
    <source>
        <tissue evidence="1">Leaf</tissue>
    </source>
</reference>
<dbReference type="EMBL" id="JARBHA010000011">
    <property type="protein sequence ID" value="KAJ9689282.1"/>
    <property type="molecule type" value="Genomic_DNA"/>
</dbReference>
<protein>
    <submittedName>
        <fullName evidence="1">Uncharacterized protein</fullName>
    </submittedName>
</protein>
<evidence type="ECO:0000313" key="1">
    <source>
        <dbReference type="EMBL" id="KAJ9689282.1"/>
    </source>
</evidence>
<name>A0AA38ZI04_VITRO</name>
<evidence type="ECO:0000313" key="2">
    <source>
        <dbReference type="Proteomes" id="UP001168098"/>
    </source>
</evidence>